<sequence length="165" mass="18042">MLVDATSAYGYYEGWDGWFNSGFLTFLEGDPFDYVEGEGRLEDLTSGDVDTFFVSTITPSTFTCATSGWTIKLWPGASGSKPTGQEGQKEAYNGAWSGYAILTITGFPPDTFTVVGTWASTDPYHFNYDSEPDPTYTAWWRVSNSDPEGIEGEGGSAGERIHYSP</sequence>
<gene>
    <name evidence="1" type="ORF">CEE36_00590</name>
</gene>
<organism evidence="1 2">
    <name type="scientific">candidate division TA06 bacterium B3_TA06</name>
    <dbReference type="NCBI Taxonomy" id="2012487"/>
    <lineage>
        <taxon>Bacteria</taxon>
        <taxon>Bacteria division TA06</taxon>
    </lineage>
</organism>
<protein>
    <submittedName>
        <fullName evidence="1">Uncharacterized protein</fullName>
    </submittedName>
</protein>
<reference evidence="1 2" key="1">
    <citation type="submission" date="2017-06" db="EMBL/GenBank/DDBJ databases">
        <title>Novel microbial phyla capable of carbon fixation and sulfur reduction in deep-sea sediments.</title>
        <authorList>
            <person name="Huang J."/>
            <person name="Baker B."/>
            <person name="Wang Y."/>
        </authorList>
    </citation>
    <scope>NUCLEOTIDE SEQUENCE [LARGE SCALE GENOMIC DNA]</scope>
    <source>
        <strain evidence="1">B3_TA06</strain>
    </source>
</reference>
<proteinExistence type="predicted"/>
<name>A0A532VAV6_UNCT6</name>
<evidence type="ECO:0000313" key="2">
    <source>
        <dbReference type="Proteomes" id="UP000317778"/>
    </source>
</evidence>
<accession>A0A532VAV6</accession>
<dbReference type="AlphaFoldDB" id="A0A532VAV6"/>
<comment type="caution">
    <text evidence="1">The sequence shown here is derived from an EMBL/GenBank/DDBJ whole genome shotgun (WGS) entry which is preliminary data.</text>
</comment>
<dbReference type="EMBL" id="NJBO01000001">
    <property type="protein sequence ID" value="TKJ44272.1"/>
    <property type="molecule type" value="Genomic_DNA"/>
</dbReference>
<dbReference type="Proteomes" id="UP000317778">
    <property type="component" value="Unassembled WGS sequence"/>
</dbReference>
<evidence type="ECO:0000313" key="1">
    <source>
        <dbReference type="EMBL" id="TKJ44272.1"/>
    </source>
</evidence>